<accession>A0A3B7LTB0</accession>
<name>A0A3B7LTB0_9GAMM</name>
<dbReference type="AlphaFoldDB" id="A0A3B7LTB0"/>
<gene>
    <name evidence="1" type="ORF">CDG60_05550</name>
</gene>
<evidence type="ECO:0000313" key="2">
    <source>
        <dbReference type="Proteomes" id="UP000263753"/>
    </source>
</evidence>
<protein>
    <recommendedName>
        <fullName evidence="3">Type IV secretion protein Rhs</fullName>
    </recommendedName>
</protein>
<dbReference type="Proteomes" id="UP000263753">
    <property type="component" value="Chromosome"/>
</dbReference>
<sequence>MLKIYSLLFRLFRMEQFKVRHLTPGEIEISQQVFGNLIDYAQVRVMNHPYLPWQPVGIFMAPDGYIHLKDADFCEDFSCLSLGSQAVFIHEMAHVYQYQRQINVLLKGAFLQSALYLSLGKYNPYHYTLKKGKDYFDYNIEQQGDIAKDIYLKRIENIILNKDKSPHSS</sequence>
<evidence type="ECO:0000313" key="1">
    <source>
        <dbReference type="EMBL" id="AXY56082.1"/>
    </source>
</evidence>
<organism evidence="1 2">
    <name type="scientific">Acinetobacter chinensis</name>
    <dbReference type="NCBI Taxonomy" id="2004650"/>
    <lineage>
        <taxon>Bacteria</taxon>
        <taxon>Pseudomonadati</taxon>
        <taxon>Pseudomonadota</taxon>
        <taxon>Gammaproteobacteria</taxon>
        <taxon>Moraxellales</taxon>
        <taxon>Moraxellaceae</taxon>
        <taxon>Acinetobacter</taxon>
    </lineage>
</organism>
<evidence type="ECO:0008006" key="3">
    <source>
        <dbReference type="Google" id="ProtNLM"/>
    </source>
</evidence>
<dbReference type="KEGG" id="achi:CDG60_05550"/>
<dbReference type="EMBL" id="CP032134">
    <property type="protein sequence ID" value="AXY56082.1"/>
    <property type="molecule type" value="Genomic_DNA"/>
</dbReference>
<dbReference type="RefSeq" id="WP_087513472.1">
    <property type="nucleotide sequence ID" value="NZ_CP032134.1"/>
</dbReference>
<reference evidence="2" key="1">
    <citation type="submission" date="2018-09" db="EMBL/GenBank/DDBJ databases">
        <title>The complete genome of Acinetobacter sp. strain WCHAc010005.</title>
        <authorList>
            <person name="Hu Y."/>
            <person name="Long H."/>
            <person name="Feng Y."/>
            <person name="Zong Z."/>
        </authorList>
    </citation>
    <scope>NUCLEOTIDE SEQUENCE [LARGE SCALE GENOMIC DNA]</scope>
    <source>
        <strain evidence="2">WCHAc010005</strain>
    </source>
</reference>
<proteinExistence type="predicted"/>